<organism evidence="2 3">
    <name type="scientific">Uliginosibacterium silvisoli</name>
    <dbReference type="NCBI Taxonomy" id="3114758"/>
    <lineage>
        <taxon>Bacteria</taxon>
        <taxon>Pseudomonadati</taxon>
        <taxon>Pseudomonadota</taxon>
        <taxon>Betaproteobacteria</taxon>
        <taxon>Rhodocyclales</taxon>
        <taxon>Zoogloeaceae</taxon>
        <taxon>Uliginosibacterium</taxon>
    </lineage>
</organism>
<keyword evidence="3" id="KW-1185">Reference proteome</keyword>
<evidence type="ECO:0000313" key="3">
    <source>
        <dbReference type="Proteomes" id="UP001331561"/>
    </source>
</evidence>
<dbReference type="InterPro" id="IPR009045">
    <property type="entry name" value="Zn_M74/Hedgehog-like"/>
</dbReference>
<evidence type="ECO:0000313" key="2">
    <source>
        <dbReference type="EMBL" id="MEC5387273.1"/>
    </source>
</evidence>
<dbReference type="Pfam" id="PF13539">
    <property type="entry name" value="Peptidase_M15_4"/>
    <property type="match status" value="1"/>
</dbReference>
<name>A0ABU6K5U0_9RHOO</name>
<dbReference type="RefSeq" id="WP_327600593.1">
    <property type="nucleotide sequence ID" value="NZ_JAYXHS010000003.1"/>
</dbReference>
<dbReference type="CDD" id="cd14845">
    <property type="entry name" value="L-Ala-D-Glu_peptidase_like"/>
    <property type="match status" value="1"/>
</dbReference>
<dbReference type="Proteomes" id="UP001331561">
    <property type="component" value="Unassembled WGS sequence"/>
</dbReference>
<evidence type="ECO:0000259" key="1">
    <source>
        <dbReference type="Pfam" id="PF13539"/>
    </source>
</evidence>
<dbReference type="InterPro" id="IPR039561">
    <property type="entry name" value="Peptidase_M15C"/>
</dbReference>
<dbReference type="EMBL" id="JAYXHS010000003">
    <property type="protein sequence ID" value="MEC5387273.1"/>
    <property type="molecule type" value="Genomic_DNA"/>
</dbReference>
<sequence length="192" mass="21651">MIPAFVILMFRQRVDLVGFSDPGGNRDAVVAALLDGERLVPPPPLPPEVFTTREVLAERPALVDASRDWAQLDIDFQQRLLKVFQRMREQGYEMALIEGYRSPDRQNRLAAMGGSVTNAKAFQSYHQYGLAADCAFMRDGRLVISERDPWAMRGYELYGKEAEAAGMTWGGRWKLMDFGHVELRRAGARQGS</sequence>
<proteinExistence type="predicted"/>
<protein>
    <submittedName>
        <fullName evidence="2">M15 family metallopeptidase</fullName>
    </submittedName>
</protein>
<feature type="domain" description="Peptidase M15C" evidence="1">
    <location>
        <begin position="118"/>
        <end position="183"/>
    </location>
</feature>
<dbReference type="Gene3D" id="3.30.1380.10">
    <property type="match status" value="1"/>
</dbReference>
<reference evidence="2 3" key="1">
    <citation type="submission" date="2024-01" db="EMBL/GenBank/DDBJ databases">
        <title>Uliginosibacterium soil sp. nov.</title>
        <authorList>
            <person name="Lv Y."/>
        </authorList>
    </citation>
    <scope>NUCLEOTIDE SEQUENCE [LARGE SCALE GENOMIC DNA]</scope>
    <source>
        <strain evidence="2 3">H3</strain>
    </source>
</reference>
<comment type="caution">
    <text evidence="2">The sequence shown here is derived from an EMBL/GenBank/DDBJ whole genome shotgun (WGS) entry which is preliminary data.</text>
</comment>
<accession>A0ABU6K5U0</accession>
<dbReference type="SUPFAM" id="SSF55166">
    <property type="entry name" value="Hedgehog/DD-peptidase"/>
    <property type="match status" value="1"/>
</dbReference>
<gene>
    <name evidence="2" type="ORF">VVD49_16205</name>
</gene>